<dbReference type="InterPro" id="IPR013740">
    <property type="entry name" value="Redoxin"/>
</dbReference>
<reference evidence="8 9" key="1">
    <citation type="submission" date="2016-10" db="EMBL/GenBank/DDBJ databases">
        <authorList>
            <person name="de Groot N.N."/>
        </authorList>
    </citation>
    <scope>NUCLEOTIDE SEQUENCE [LARGE SCALE GENOMIC DNA]</scope>
    <source>
        <strain evidence="8 9">RK1</strain>
    </source>
</reference>
<feature type="domain" description="Thioredoxin" evidence="7">
    <location>
        <begin position="18"/>
        <end position="166"/>
    </location>
</feature>
<dbReference type="RefSeq" id="WP_090628575.1">
    <property type="nucleotide sequence ID" value="NZ_FOQO01000008.1"/>
</dbReference>
<dbReference type="Proteomes" id="UP000198670">
    <property type="component" value="Unassembled WGS sequence"/>
</dbReference>
<organism evidence="8 9">
    <name type="scientific">Parapedobacter indicus</name>
    <dbReference type="NCBI Taxonomy" id="1477437"/>
    <lineage>
        <taxon>Bacteria</taxon>
        <taxon>Pseudomonadati</taxon>
        <taxon>Bacteroidota</taxon>
        <taxon>Sphingobacteriia</taxon>
        <taxon>Sphingobacteriales</taxon>
        <taxon>Sphingobacteriaceae</taxon>
        <taxon>Parapedobacter</taxon>
    </lineage>
</organism>
<keyword evidence="1 6" id="KW-0575">Peroxidase</keyword>
<keyword evidence="3 6" id="KW-0560">Oxidoreductase</keyword>
<evidence type="ECO:0000256" key="1">
    <source>
        <dbReference type="ARBA" id="ARBA00022559"/>
    </source>
</evidence>
<dbReference type="InterPro" id="IPR013766">
    <property type="entry name" value="Thioredoxin_domain"/>
</dbReference>
<dbReference type="Gene3D" id="3.40.30.10">
    <property type="entry name" value="Glutaredoxin"/>
    <property type="match status" value="1"/>
</dbReference>
<accession>A0A1I3PKA0</accession>
<keyword evidence="2 6" id="KW-0049">Antioxidant</keyword>
<dbReference type="InterPro" id="IPR050455">
    <property type="entry name" value="Tpx_Peroxidase_subfamily"/>
</dbReference>
<sequence>MATITFKGSDVHTTGTLPSIGSQAPNFKLTAGNLSDKTLADYQGKKVILNIFPSIDTGTCAASVRAFNQKAAGLDNTVVLCISKDLPFAQGRFCAAEGLNNVETLSEYKDSNFSDAYQLKIADGPLAGLLSRAVVVVDENSKVVYTQQVAEITDEPNYDAALAAIA</sequence>
<dbReference type="OrthoDB" id="9809746at2"/>
<dbReference type="PANTHER" id="PTHR43110">
    <property type="entry name" value="THIOL PEROXIDASE"/>
    <property type="match status" value="1"/>
</dbReference>
<comment type="subunit">
    <text evidence="6">Homodimer.</text>
</comment>
<dbReference type="HAMAP" id="MF_00269">
    <property type="entry name" value="Tpx"/>
    <property type="match status" value="1"/>
</dbReference>
<evidence type="ECO:0000256" key="5">
    <source>
        <dbReference type="ARBA" id="ARBA00023284"/>
    </source>
</evidence>
<comment type="catalytic activity">
    <reaction evidence="6">
        <text>a hydroperoxide + [thioredoxin]-dithiol = an alcohol + [thioredoxin]-disulfide + H2O</text>
        <dbReference type="Rhea" id="RHEA:62620"/>
        <dbReference type="Rhea" id="RHEA-COMP:10698"/>
        <dbReference type="Rhea" id="RHEA-COMP:10700"/>
        <dbReference type="ChEBI" id="CHEBI:15377"/>
        <dbReference type="ChEBI" id="CHEBI:29950"/>
        <dbReference type="ChEBI" id="CHEBI:30879"/>
        <dbReference type="ChEBI" id="CHEBI:35924"/>
        <dbReference type="ChEBI" id="CHEBI:50058"/>
        <dbReference type="EC" id="1.11.1.24"/>
    </reaction>
</comment>
<comment type="function">
    <text evidence="6">Thiol-specific peroxidase that catalyzes the reduction of hydrogen peroxide and organic hydroperoxides to water and alcohols, respectively. Plays a role in cell protection against oxidative stress by detoxifying peroxides.</text>
</comment>
<feature type="disulfide bond" description="Redox-active" evidence="6">
    <location>
        <begin position="60"/>
        <end position="94"/>
    </location>
</feature>
<dbReference type="InterPro" id="IPR036249">
    <property type="entry name" value="Thioredoxin-like_sf"/>
</dbReference>
<feature type="active site" description="Cysteine sulfenic acid (-SOH) intermediate" evidence="6">
    <location>
        <position position="60"/>
    </location>
</feature>
<dbReference type="Pfam" id="PF08534">
    <property type="entry name" value="Redoxin"/>
    <property type="match status" value="1"/>
</dbReference>
<dbReference type="EMBL" id="FOQO01000008">
    <property type="protein sequence ID" value="SFJ21923.1"/>
    <property type="molecule type" value="Genomic_DNA"/>
</dbReference>
<dbReference type="SUPFAM" id="SSF52833">
    <property type="entry name" value="Thioredoxin-like"/>
    <property type="match status" value="1"/>
</dbReference>
<keyword evidence="5 6" id="KW-0676">Redox-active center</keyword>
<dbReference type="PROSITE" id="PS01265">
    <property type="entry name" value="TPX"/>
    <property type="match status" value="1"/>
</dbReference>
<evidence type="ECO:0000313" key="8">
    <source>
        <dbReference type="EMBL" id="SFJ21923.1"/>
    </source>
</evidence>
<dbReference type="CDD" id="cd03014">
    <property type="entry name" value="PRX_Atyp2cys"/>
    <property type="match status" value="1"/>
</dbReference>
<dbReference type="GO" id="GO:0008379">
    <property type="term" value="F:thioredoxin peroxidase activity"/>
    <property type="evidence" value="ECO:0007669"/>
    <property type="project" value="UniProtKB-UniRule"/>
</dbReference>
<protein>
    <recommendedName>
        <fullName evidence="6">Thiol peroxidase</fullName>
        <shortName evidence="6">Tpx</shortName>
        <ecNumber evidence="6">1.11.1.24</ecNumber>
    </recommendedName>
    <alternativeName>
        <fullName evidence="6">Peroxiredoxin tpx</fullName>
        <shortName evidence="6">Prx</shortName>
    </alternativeName>
    <alternativeName>
        <fullName evidence="6">Thioredoxin peroxidase</fullName>
    </alternativeName>
    <alternativeName>
        <fullName evidence="6">Thioredoxin-dependent peroxiredoxin</fullName>
    </alternativeName>
</protein>
<dbReference type="InterPro" id="IPR018219">
    <property type="entry name" value="Tpx_CS"/>
</dbReference>
<keyword evidence="9" id="KW-1185">Reference proteome</keyword>
<keyword evidence="4 6" id="KW-1015">Disulfide bond</keyword>
<evidence type="ECO:0000313" key="9">
    <source>
        <dbReference type="Proteomes" id="UP000198670"/>
    </source>
</evidence>
<dbReference type="AlphaFoldDB" id="A0A1I3PKA0"/>
<dbReference type="STRING" id="1477437.SAMN05444682_10875"/>
<gene>
    <name evidence="6" type="primary">tpx</name>
    <name evidence="8" type="ORF">SAMN05444682_10875</name>
</gene>
<dbReference type="InterPro" id="IPR002065">
    <property type="entry name" value="TPX"/>
</dbReference>
<evidence type="ECO:0000259" key="7">
    <source>
        <dbReference type="PROSITE" id="PS51352"/>
    </source>
</evidence>
<evidence type="ECO:0000256" key="3">
    <source>
        <dbReference type="ARBA" id="ARBA00023002"/>
    </source>
</evidence>
<evidence type="ECO:0000256" key="2">
    <source>
        <dbReference type="ARBA" id="ARBA00022862"/>
    </source>
</evidence>
<dbReference type="EC" id="1.11.1.24" evidence="6"/>
<comment type="similarity">
    <text evidence="6">Belongs to the peroxiredoxin family. Tpx subfamily.</text>
</comment>
<dbReference type="PANTHER" id="PTHR43110:SF1">
    <property type="entry name" value="THIOL PEROXIDASE"/>
    <property type="match status" value="1"/>
</dbReference>
<dbReference type="NCBIfam" id="NF001808">
    <property type="entry name" value="PRK00522.1"/>
    <property type="match status" value="1"/>
</dbReference>
<name>A0A1I3PKA0_9SPHI</name>
<evidence type="ECO:0000256" key="4">
    <source>
        <dbReference type="ARBA" id="ARBA00023157"/>
    </source>
</evidence>
<proteinExistence type="inferred from homology"/>
<evidence type="ECO:0000256" key="6">
    <source>
        <dbReference type="HAMAP-Rule" id="MF_00269"/>
    </source>
</evidence>
<comment type="miscellaneous">
    <text evidence="6">The active site is a conserved redox-active cysteine residue, the peroxidatic cysteine (C(P)), which makes the nucleophilic attack on the peroxide substrate. The peroxide oxidizes the C(P)-SH to cysteine sulfenic acid (C(P)-SOH), which then reacts with another cysteine residue, the resolving cysteine (C(R)), to form a disulfide bridge. The disulfide is subsequently reduced by an appropriate electron donor to complete the catalytic cycle. In this atypical 2-Cys peroxiredoxin, C(R) is present in the same subunit to form an intramolecular disulfide. The disulfide is subsequently reduced by thioredoxin.</text>
</comment>
<dbReference type="PROSITE" id="PS51352">
    <property type="entry name" value="THIOREDOXIN_2"/>
    <property type="match status" value="1"/>
</dbReference>